<sequence>MMIRKTLISLIFIVILFVFIKPINSTMISVFNIADAPAVVTKGHYGTSLVVEISFSDEALLDWLKTVKEPYPLLLLDAEWIKRSPEHIKVIQERKLPTGLLGPEDSLDKPVDLAAVQKDINIYEKHLQETPLWFATRNHQYSQDLQNNLFQQQMNILSPSLIWTGEKTPKLQKGDFVFLSLHQNNKVSIKELNTFLQQNKFMSIEENIFGYKVQTKKSP</sequence>
<accession>A0ABV1MUB5</accession>
<proteinExistence type="predicted"/>
<reference evidence="1 2" key="1">
    <citation type="submission" date="2024-06" db="EMBL/GenBank/DDBJ databases">
        <title>Lysinibacillus zambalefons sp. nov., a Novel Firmicute Isolated from the Poon Bato Zambales Hyperalkaline Spring.</title>
        <authorList>
            <person name="Aja J.A."/>
            <person name="Lazaro J.E.H."/>
            <person name="Llorin L.D."/>
            <person name="Lim K.R."/>
            <person name="Teodosio J."/>
            <person name="Dalisay D.S."/>
        </authorList>
    </citation>
    <scope>NUCLEOTIDE SEQUENCE [LARGE SCALE GENOMIC DNA]</scope>
    <source>
        <strain evidence="1 2">M3</strain>
    </source>
</reference>
<organism evidence="1 2">
    <name type="scientific">Lysinibacillus zambalensis</name>
    <dbReference type="NCBI Taxonomy" id="3160866"/>
    <lineage>
        <taxon>Bacteria</taxon>
        <taxon>Bacillati</taxon>
        <taxon>Bacillota</taxon>
        <taxon>Bacilli</taxon>
        <taxon>Bacillales</taxon>
        <taxon>Bacillaceae</taxon>
        <taxon>Lysinibacillus</taxon>
    </lineage>
</organism>
<gene>
    <name evidence="1" type="ORF">ABNX05_14035</name>
</gene>
<evidence type="ECO:0000313" key="2">
    <source>
        <dbReference type="Proteomes" id="UP001478862"/>
    </source>
</evidence>
<keyword evidence="2" id="KW-1185">Reference proteome</keyword>
<name>A0ABV1MUB5_9BACI</name>
<protein>
    <submittedName>
        <fullName evidence="1">Uncharacterized protein</fullName>
    </submittedName>
</protein>
<dbReference type="Proteomes" id="UP001478862">
    <property type="component" value="Unassembled WGS sequence"/>
</dbReference>
<dbReference type="RefSeq" id="WP_349660279.1">
    <property type="nucleotide sequence ID" value="NZ_JBEGDG010000009.1"/>
</dbReference>
<dbReference type="EMBL" id="JBEGDG010000009">
    <property type="protein sequence ID" value="MEQ6355744.1"/>
    <property type="molecule type" value="Genomic_DNA"/>
</dbReference>
<evidence type="ECO:0000313" key="1">
    <source>
        <dbReference type="EMBL" id="MEQ6355744.1"/>
    </source>
</evidence>
<comment type="caution">
    <text evidence="1">The sequence shown here is derived from an EMBL/GenBank/DDBJ whole genome shotgun (WGS) entry which is preliminary data.</text>
</comment>